<dbReference type="AlphaFoldDB" id="A0A9P6JBX9"/>
<dbReference type="InterPro" id="IPR011043">
    <property type="entry name" value="Gal_Oxase/kelch_b-propeller"/>
</dbReference>
<feature type="domain" description="Galactose oxidase-like Early set" evidence="4">
    <location>
        <begin position="514"/>
        <end position="615"/>
    </location>
</feature>
<dbReference type="Pfam" id="PF07250">
    <property type="entry name" value="Glyoxal_oxid_N"/>
    <property type="match status" value="1"/>
</dbReference>
<protein>
    <recommendedName>
        <fullName evidence="7">Glyoxal oxidase</fullName>
    </recommendedName>
</protein>
<feature type="domain" description="Glyoxal oxidase N-terminal" evidence="3">
    <location>
        <begin position="147"/>
        <end position="507"/>
    </location>
</feature>
<dbReference type="SUPFAM" id="SSF50965">
    <property type="entry name" value="Galactose oxidase, central domain"/>
    <property type="match status" value="1"/>
</dbReference>
<feature type="signal peptide" evidence="2">
    <location>
        <begin position="1"/>
        <end position="28"/>
    </location>
</feature>
<evidence type="ECO:0000259" key="4">
    <source>
        <dbReference type="Pfam" id="PF09118"/>
    </source>
</evidence>
<gene>
    <name evidence="5" type="ORF">BGZ70_000680</name>
</gene>
<dbReference type="InterPro" id="IPR014756">
    <property type="entry name" value="Ig_E-set"/>
</dbReference>
<dbReference type="CDD" id="cd02851">
    <property type="entry name" value="E_set_GO_C"/>
    <property type="match status" value="1"/>
</dbReference>
<keyword evidence="1 2" id="KW-0732">Signal</keyword>
<dbReference type="Pfam" id="PF09118">
    <property type="entry name" value="GO-like_E_set"/>
    <property type="match status" value="1"/>
</dbReference>
<reference evidence="5" key="1">
    <citation type="journal article" date="2020" name="Fungal Divers.">
        <title>Resolving the Mortierellaceae phylogeny through synthesis of multi-gene phylogenetics and phylogenomics.</title>
        <authorList>
            <person name="Vandepol N."/>
            <person name="Liber J."/>
            <person name="Desiro A."/>
            <person name="Na H."/>
            <person name="Kennedy M."/>
            <person name="Barry K."/>
            <person name="Grigoriev I.V."/>
            <person name="Miller A.N."/>
            <person name="O'Donnell K."/>
            <person name="Stajich J.E."/>
            <person name="Bonito G."/>
        </authorList>
    </citation>
    <scope>NUCLEOTIDE SEQUENCE</scope>
    <source>
        <strain evidence="5">CK1249</strain>
    </source>
</reference>
<name>A0A9P6JBX9_MORAP</name>
<dbReference type="PANTHER" id="PTHR32208">
    <property type="entry name" value="SECRETED PROTEIN-RELATED"/>
    <property type="match status" value="1"/>
</dbReference>
<keyword evidence="6" id="KW-1185">Reference proteome</keyword>
<evidence type="ECO:0000256" key="2">
    <source>
        <dbReference type="SAM" id="SignalP"/>
    </source>
</evidence>
<dbReference type="Gene3D" id="2.60.40.10">
    <property type="entry name" value="Immunoglobulins"/>
    <property type="match status" value="1"/>
</dbReference>
<evidence type="ECO:0000313" key="6">
    <source>
        <dbReference type="Proteomes" id="UP000738359"/>
    </source>
</evidence>
<dbReference type="SUPFAM" id="SSF81296">
    <property type="entry name" value="E set domains"/>
    <property type="match status" value="1"/>
</dbReference>
<dbReference type="InterPro" id="IPR037293">
    <property type="entry name" value="Gal_Oxidase_central_sf"/>
</dbReference>
<dbReference type="Gene3D" id="2.130.10.80">
    <property type="entry name" value="Galactose oxidase/kelch, beta-propeller"/>
    <property type="match status" value="1"/>
</dbReference>
<dbReference type="InterPro" id="IPR015202">
    <property type="entry name" value="GO-like_E_set"/>
</dbReference>
<accession>A0A9P6JBX9</accession>
<proteinExistence type="predicted"/>
<dbReference type="EMBL" id="JAAAHY010000114">
    <property type="protein sequence ID" value="KAF9966938.1"/>
    <property type="molecule type" value="Genomic_DNA"/>
</dbReference>
<evidence type="ECO:0000256" key="1">
    <source>
        <dbReference type="ARBA" id="ARBA00022729"/>
    </source>
</evidence>
<dbReference type="InterPro" id="IPR013783">
    <property type="entry name" value="Ig-like_fold"/>
</dbReference>
<evidence type="ECO:0000313" key="5">
    <source>
        <dbReference type="EMBL" id="KAF9966938.1"/>
    </source>
</evidence>
<organism evidence="5 6">
    <name type="scientific">Mortierella alpina</name>
    <name type="common">Oleaginous fungus</name>
    <name type="synonym">Mortierella renispora</name>
    <dbReference type="NCBI Taxonomy" id="64518"/>
    <lineage>
        <taxon>Eukaryota</taxon>
        <taxon>Fungi</taxon>
        <taxon>Fungi incertae sedis</taxon>
        <taxon>Mucoromycota</taxon>
        <taxon>Mortierellomycotina</taxon>
        <taxon>Mortierellomycetes</taxon>
        <taxon>Mortierellales</taxon>
        <taxon>Mortierellaceae</taxon>
        <taxon>Mortierella</taxon>
    </lineage>
</organism>
<dbReference type="InterPro" id="IPR009880">
    <property type="entry name" value="Glyoxal_oxidase_N"/>
</dbReference>
<dbReference type="PANTHER" id="PTHR32208:SF21">
    <property type="entry name" value="LOW QUALITY PROTEIN: ALDEHYDE OXIDASE GLOX-LIKE"/>
    <property type="match status" value="1"/>
</dbReference>
<dbReference type="Proteomes" id="UP000738359">
    <property type="component" value="Unassembled WGS sequence"/>
</dbReference>
<sequence length="620" mass="67271">MAILRKLGLVFAAASVLSSLSLVAQVDAAGCKYNGGLVCPQEKPCCSSHGHCGNSLLACNFGCLAEASHGGRCLQFGVAANLEEGKKTPQPAPEGKARPVPSLPTGEFKIVGNSGVAAQHIALVTPTKMLIIDKAEANPPKLPDGSSAYNAEYDLTTNEFRVLEVQSNTFCSGGGFLPNGTLISAGGAETRRSRAFHTESGFQSLRMWNPCDDKTCGWLESPADRAWSMTGNRWYVSITTLPTGQLFVLGGSNESLAVNKHATNNPTWELYPKPDNVNPADYLPTPMQFMEDSLPHNLYPNVYSLPDGNLYIFANRKSIVFNVARNEVVKQMPDIPGGSRSYPLTGSHVLLPLDPAKNYAHEVLVCGGSEAQKDSAKALISCGRINLNAADPQWEMEDMPTPRLMGDAIILADGRVMMLNGVMTGYAGFRHGFDPILTPVVYDPNAPHGSRFTNWTESEIPRMYHSVAMLLPDGTVFVAGSNQNSEVRLMGVPYPTEYRVEIFTPPYLTTDLARPEIVSKIPEKATYAQKVAVTIDVKDTSKYEPEITFMLGHKGFVTHSTHMSQRMTKLKATAAGKVEGTKLTYQVEMPPNANIMPPGPHYIHVLNNGVPSVAVRFLLN</sequence>
<evidence type="ECO:0000259" key="3">
    <source>
        <dbReference type="Pfam" id="PF07250"/>
    </source>
</evidence>
<comment type="caution">
    <text evidence="5">The sequence shown here is derived from an EMBL/GenBank/DDBJ whole genome shotgun (WGS) entry which is preliminary data.</text>
</comment>
<dbReference type="OrthoDB" id="2019572at2759"/>
<feature type="chain" id="PRO_5040294129" description="Glyoxal oxidase" evidence="2">
    <location>
        <begin position="29"/>
        <end position="620"/>
    </location>
</feature>
<evidence type="ECO:0008006" key="7">
    <source>
        <dbReference type="Google" id="ProtNLM"/>
    </source>
</evidence>